<evidence type="ECO:0000259" key="12">
    <source>
        <dbReference type="Pfam" id="PF22599"/>
    </source>
</evidence>
<evidence type="ECO:0000256" key="8">
    <source>
        <dbReference type="ARBA" id="ARBA00023136"/>
    </source>
</evidence>
<feature type="domain" description="Protein export membrane protein SecD/SecF C-terminal" evidence="10">
    <location>
        <begin position="266"/>
        <end position="439"/>
    </location>
</feature>
<dbReference type="InterPro" id="IPR055344">
    <property type="entry name" value="SecD_SecF_C_bact"/>
</dbReference>
<feature type="transmembrane region" description="Helical" evidence="9">
    <location>
        <begin position="6"/>
        <end position="25"/>
    </location>
</feature>
<evidence type="ECO:0000256" key="5">
    <source>
        <dbReference type="ARBA" id="ARBA00022927"/>
    </source>
</evidence>
<dbReference type="InterPro" id="IPR005791">
    <property type="entry name" value="SecD"/>
</dbReference>
<keyword evidence="8 9" id="KW-0472">Membrane</keyword>
<accession>A0A0G0IDE7</accession>
<feature type="domain" description="SecDF P1 head subdomain" evidence="12">
    <location>
        <begin position="166"/>
        <end position="260"/>
    </location>
</feature>
<gene>
    <name evidence="9" type="primary">secD</name>
    <name evidence="13" type="ORF">US67_C0020G0019</name>
</gene>
<evidence type="ECO:0000256" key="6">
    <source>
        <dbReference type="ARBA" id="ARBA00022989"/>
    </source>
</evidence>
<feature type="transmembrane region" description="Helical" evidence="9">
    <location>
        <begin position="304"/>
        <end position="326"/>
    </location>
</feature>
<evidence type="ECO:0000256" key="1">
    <source>
        <dbReference type="ARBA" id="ARBA00004651"/>
    </source>
</evidence>
<dbReference type="HAMAP" id="MF_01463_B">
    <property type="entry name" value="SecD_B"/>
    <property type="match status" value="1"/>
</dbReference>
<feature type="domain" description="Protein translocase subunit SecDF P1" evidence="11">
    <location>
        <begin position="95"/>
        <end position="153"/>
    </location>
</feature>
<evidence type="ECO:0000256" key="9">
    <source>
        <dbReference type="HAMAP-Rule" id="MF_01463"/>
    </source>
</evidence>
<evidence type="ECO:0000256" key="3">
    <source>
        <dbReference type="ARBA" id="ARBA00022475"/>
    </source>
</evidence>
<dbReference type="InterPro" id="IPR048634">
    <property type="entry name" value="SecD_SecF_C"/>
</dbReference>
<dbReference type="Proteomes" id="UP000034366">
    <property type="component" value="Unassembled WGS sequence"/>
</dbReference>
<dbReference type="InterPro" id="IPR022646">
    <property type="entry name" value="SecD/SecF_CS"/>
</dbReference>
<protein>
    <recommendedName>
        <fullName evidence="9">Protein translocase subunit SecD</fullName>
    </recommendedName>
</protein>
<keyword evidence="6 9" id="KW-1133">Transmembrane helix</keyword>
<dbReference type="PANTHER" id="PTHR30081">
    <property type="entry name" value="PROTEIN-EXPORT MEMBRANE PROTEIN SEC"/>
    <property type="match status" value="1"/>
</dbReference>
<evidence type="ECO:0000313" key="13">
    <source>
        <dbReference type="EMBL" id="KKQ49005.1"/>
    </source>
</evidence>
<dbReference type="GO" id="GO:0015450">
    <property type="term" value="F:protein-transporting ATPase activity"/>
    <property type="evidence" value="ECO:0007669"/>
    <property type="project" value="InterPro"/>
</dbReference>
<reference evidence="13 14" key="1">
    <citation type="journal article" date="2015" name="Nature">
        <title>rRNA introns, odd ribosomes, and small enigmatic genomes across a large radiation of phyla.</title>
        <authorList>
            <person name="Brown C.T."/>
            <person name="Hug L.A."/>
            <person name="Thomas B.C."/>
            <person name="Sharon I."/>
            <person name="Castelle C.J."/>
            <person name="Singh A."/>
            <person name="Wilkins M.J."/>
            <person name="Williams K.H."/>
            <person name="Banfield J.F."/>
        </authorList>
    </citation>
    <scope>NUCLEOTIDE SEQUENCE [LARGE SCALE GENOMIC DNA]</scope>
</reference>
<evidence type="ECO:0000256" key="4">
    <source>
        <dbReference type="ARBA" id="ARBA00022692"/>
    </source>
</evidence>
<dbReference type="NCBIfam" id="TIGR00916">
    <property type="entry name" value="2A0604s01"/>
    <property type="match status" value="1"/>
</dbReference>
<dbReference type="EMBL" id="LBTW01000020">
    <property type="protein sequence ID" value="KKQ49005.1"/>
    <property type="molecule type" value="Genomic_DNA"/>
</dbReference>
<dbReference type="PATRIC" id="fig|1618592.3.peg.406"/>
<sequence>MRTKNLIRNISIIILLVVFCMMVDLPKDLPLRSDLFGLKLDGKFVRPDLEISIFGRTFRRDLSLSLGLDLAGGSHLVFEADTSGVSKEEKKQSVEGVKNIIERRVNLFGVSEPSVRTSSYKDKDRIIVELPGIKETNEAIGLIGQTAQLVFAEIGEDEEQSLFPSDLTGADLVKSRVEFDQSTSKPVVAIVFSDEGAEKFEKLTEKNIGKPLPIILDNGIISAPVVQDKISGGSAVITGDFTVDEAKNLSIQLNAGALPVPVYLVEQKNIEATLGSESVAESVKAGIIGLSVVLLFMMIVYGKFGIIAGIALLIFGTITLALYKIIPVTLTLPGIAGFLLSVGMAVDSNILIFERFKEEILVRPFADALEVAFGRAWDSIRDANIATLATAFILANPLDWKFLHVSGPVRGFAITLALGIGVGLFTGIFVSRNLLRVLIKSK</sequence>
<evidence type="ECO:0000256" key="2">
    <source>
        <dbReference type="ARBA" id="ARBA00022448"/>
    </source>
</evidence>
<keyword evidence="3 9" id="KW-1003">Cell membrane</keyword>
<dbReference type="InterPro" id="IPR022813">
    <property type="entry name" value="SecD/SecF_arch_bac"/>
</dbReference>
<keyword evidence="2 9" id="KW-0813">Transport</keyword>
<dbReference type="GO" id="GO:0043952">
    <property type="term" value="P:protein transport by the Sec complex"/>
    <property type="evidence" value="ECO:0007669"/>
    <property type="project" value="UniProtKB-UniRule"/>
</dbReference>
<dbReference type="Pfam" id="PF02355">
    <property type="entry name" value="SecD_SecF_C"/>
    <property type="match status" value="1"/>
</dbReference>
<keyword evidence="5 9" id="KW-0653">Protein transport</keyword>
<dbReference type="Gene3D" id="3.30.70.3400">
    <property type="match status" value="1"/>
</dbReference>
<organism evidence="13 14">
    <name type="scientific">Candidatus Woesebacteria bacterium GW2011_GWD1_38_10</name>
    <dbReference type="NCBI Taxonomy" id="1618592"/>
    <lineage>
        <taxon>Bacteria</taxon>
        <taxon>Candidatus Woeseibacteriota</taxon>
    </lineage>
</organism>
<keyword evidence="4 9" id="KW-0812">Transmembrane</keyword>
<dbReference type="Pfam" id="PF21760">
    <property type="entry name" value="SecD_1st"/>
    <property type="match status" value="1"/>
</dbReference>
<evidence type="ECO:0000313" key="14">
    <source>
        <dbReference type="Proteomes" id="UP000034366"/>
    </source>
</evidence>
<feature type="transmembrane region" description="Helical" evidence="9">
    <location>
        <begin position="412"/>
        <end position="435"/>
    </location>
</feature>
<dbReference type="NCBIfam" id="TIGR01129">
    <property type="entry name" value="secD"/>
    <property type="match status" value="1"/>
</dbReference>
<comment type="caution">
    <text evidence="13">The sequence shown here is derived from an EMBL/GenBank/DDBJ whole genome shotgun (WGS) entry which is preliminary data.</text>
</comment>
<comment type="subunit">
    <text evidence="9">Forms a complex with SecF. Part of the essential Sec protein translocation apparatus which comprises SecA, SecYEG and auxiliary proteins SecDF. Other proteins may also be involved.</text>
</comment>
<dbReference type="InterPro" id="IPR048631">
    <property type="entry name" value="SecD_1st"/>
</dbReference>
<dbReference type="Pfam" id="PF22599">
    <property type="entry name" value="SecDF_P1_head"/>
    <property type="match status" value="1"/>
</dbReference>
<dbReference type="SUPFAM" id="SSF82866">
    <property type="entry name" value="Multidrug efflux transporter AcrB transmembrane domain"/>
    <property type="match status" value="1"/>
</dbReference>
<comment type="caution">
    <text evidence="9">Lacks conserved residue(s) required for the propagation of feature annotation.</text>
</comment>
<comment type="function">
    <text evidence="9">Part of the Sec protein translocase complex. Interacts with the SecYEG preprotein conducting channel. SecDF uses the proton motive force (PMF) to complete protein translocation after the ATP-dependent function of SecA.</text>
</comment>
<dbReference type="AlphaFoldDB" id="A0A0G0IDE7"/>
<dbReference type="InterPro" id="IPR054384">
    <property type="entry name" value="SecDF_P1_head"/>
</dbReference>
<evidence type="ECO:0000256" key="7">
    <source>
        <dbReference type="ARBA" id="ARBA00023010"/>
    </source>
</evidence>
<evidence type="ECO:0000259" key="10">
    <source>
        <dbReference type="Pfam" id="PF02355"/>
    </source>
</evidence>
<dbReference type="Gene3D" id="3.30.1360.200">
    <property type="match status" value="1"/>
</dbReference>
<dbReference type="GO" id="GO:0065002">
    <property type="term" value="P:intracellular protein transmembrane transport"/>
    <property type="evidence" value="ECO:0007669"/>
    <property type="project" value="UniProtKB-UniRule"/>
</dbReference>
<comment type="subcellular location">
    <subcellularLocation>
        <location evidence="1 9">Cell membrane</location>
        <topology evidence="1 9">Multi-pass membrane protein</topology>
    </subcellularLocation>
</comment>
<keyword evidence="7 9" id="KW-0811">Translocation</keyword>
<dbReference type="GO" id="GO:0005886">
    <property type="term" value="C:plasma membrane"/>
    <property type="evidence" value="ECO:0007669"/>
    <property type="project" value="UniProtKB-SubCell"/>
</dbReference>
<dbReference type="PANTHER" id="PTHR30081:SF1">
    <property type="entry name" value="PROTEIN TRANSLOCASE SUBUNIT SECD"/>
    <property type="match status" value="1"/>
</dbReference>
<name>A0A0G0IDE7_9BACT</name>
<dbReference type="GO" id="GO:0006605">
    <property type="term" value="P:protein targeting"/>
    <property type="evidence" value="ECO:0007669"/>
    <property type="project" value="UniProtKB-UniRule"/>
</dbReference>
<proteinExistence type="inferred from homology"/>
<dbReference type="Pfam" id="PF07549">
    <property type="entry name" value="Sec_GG"/>
    <property type="match status" value="1"/>
</dbReference>
<evidence type="ECO:0000259" key="11">
    <source>
        <dbReference type="Pfam" id="PF21760"/>
    </source>
</evidence>
<comment type="similarity">
    <text evidence="9">Belongs to the SecD/SecF family. SecD subfamily.</text>
</comment>